<reference evidence="12" key="2">
    <citation type="journal article" date="2021" name="Genome Biol. Evol.">
        <title>Developing a high-quality reference genome for a parasitic bivalve with doubly uniparental inheritance (Bivalvia: Unionida).</title>
        <authorList>
            <person name="Smith C.H."/>
        </authorList>
    </citation>
    <scope>NUCLEOTIDE SEQUENCE</scope>
    <source>
        <strain evidence="12">CHS0354</strain>
        <tissue evidence="12">Mantle</tissue>
    </source>
</reference>
<keyword evidence="13" id="KW-1185">Reference proteome</keyword>
<dbReference type="InterPro" id="IPR050296">
    <property type="entry name" value="Antp_homeobox"/>
</dbReference>
<dbReference type="PRINTS" id="PR00024">
    <property type="entry name" value="HOMEOBOX"/>
</dbReference>
<dbReference type="Gene3D" id="1.10.10.60">
    <property type="entry name" value="Homeodomain-like"/>
    <property type="match status" value="1"/>
</dbReference>
<dbReference type="CDD" id="cd00086">
    <property type="entry name" value="homeodomain"/>
    <property type="match status" value="1"/>
</dbReference>
<evidence type="ECO:0000256" key="7">
    <source>
        <dbReference type="PROSITE-ProRule" id="PRU00108"/>
    </source>
</evidence>
<comment type="similarity">
    <text evidence="2 9">Belongs to the Antp homeobox family.</text>
</comment>
<evidence type="ECO:0000256" key="5">
    <source>
        <dbReference type="ARBA" id="ARBA00023155"/>
    </source>
</evidence>
<evidence type="ECO:0000256" key="1">
    <source>
        <dbReference type="ARBA" id="ARBA00004123"/>
    </source>
</evidence>
<feature type="DNA-binding region" description="Homeobox" evidence="7">
    <location>
        <begin position="181"/>
        <end position="240"/>
    </location>
</feature>
<protein>
    <recommendedName>
        <fullName evidence="11">Homeobox domain-containing protein</fullName>
    </recommendedName>
</protein>
<dbReference type="InterPro" id="IPR001356">
    <property type="entry name" value="HD"/>
</dbReference>
<dbReference type="InterPro" id="IPR009057">
    <property type="entry name" value="Homeodomain-like_sf"/>
</dbReference>
<evidence type="ECO:0000313" key="12">
    <source>
        <dbReference type="EMBL" id="KAK3585766.1"/>
    </source>
</evidence>
<dbReference type="InterPro" id="IPR017970">
    <property type="entry name" value="Homeobox_CS"/>
</dbReference>
<evidence type="ECO:0000256" key="10">
    <source>
        <dbReference type="SAM" id="MobiDB-lite"/>
    </source>
</evidence>
<evidence type="ECO:0000313" key="13">
    <source>
        <dbReference type="Proteomes" id="UP001195483"/>
    </source>
</evidence>
<keyword evidence="6 7" id="KW-0539">Nucleus</keyword>
<organism evidence="12 13">
    <name type="scientific">Potamilus streckersoni</name>
    <dbReference type="NCBI Taxonomy" id="2493646"/>
    <lineage>
        <taxon>Eukaryota</taxon>
        <taxon>Metazoa</taxon>
        <taxon>Spiralia</taxon>
        <taxon>Lophotrochozoa</taxon>
        <taxon>Mollusca</taxon>
        <taxon>Bivalvia</taxon>
        <taxon>Autobranchia</taxon>
        <taxon>Heteroconchia</taxon>
        <taxon>Palaeoheterodonta</taxon>
        <taxon>Unionida</taxon>
        <taxon>Unionoidea</taxon>
        <taxon>Unionidae</taxon>
        <taxon>Ambleminae</taxon>
        <taxon>Lampsilini</taxon>
        <taxon>Potamilus</taxon>
    </lineage>
</organism>
<dbReference type="PRINTS" id="PR00025">
    <property type="entry name" value="ANTENNAPEDIA"/>
</dbReference>
<comment type="caution">
    <text evidence="12">The sequence shown here is derived from an EMBL/GenBank/DDBJ whole genome shotgun (WGS) entry which is preliminary data.</text>
</comment>
<evidence type="ECO:0000256" key="2">
    <source>
        <dbReference type="ARBA" id="ARBA00009107"/>
    </source>
</evidence>
<evidence type="ECO:0000259" key="11">
    <source>
        <dbReference type="PROSITE" id="PS50071"/>
    </source>
</evidence>
<dbReference type="Pfam" id="PF00046">
    <property type="entry name" value="Homeodomain"/>
    <property type="match status" value="1"/>
</dbReference>
<evidence type="ECO:0000256" key="3">
    <source>
        <dbReference type="ARBA" id="ARBA00022473"/>
    </source>
</evidence>
<reference evidence="12" key="1">
    <citation type="journal article" date="2021" name="Genome Biol. Evol.">
        <title>A High-Quality Reference Genome for a Parasitic Bivalve with Doubly Uniparental Inheritance (Bivalvia: Unionida).</title>
        <authorList>
            <person name="Smith C.H."/>
        </authorList>
    </citation>
    <scope>NUCLEOTIDE SEQUENCE</scope>
    <source>
        <strain evidence="12">CHS0354</strain>
    </source>
</reference>
<dbReference type="PROSITE" id="PS00032">
    <property type="entry name" value="ANTENNAPEDIA"/>
    <property type="match status" value="1"/>
</dbReference>
<dbReference type="PROSITE" id="PS50071">
    <property type="entry name" value="HOMEOBOX_2"/>
    <property type="match status" value="1"/>
</dbReference>
<dbReference type="PROSITE" id="PS00027">
    <property type="entry name" value="HOMEOBOX_1"/>
    <property type="match status" value="1"/>
</dbReference>
<dbReference type="SMART" id="SM00389">
    <property type="entry name" value="HOX"/>
    <property type="match status" value="1"/>
</dbReference>
<feature type="region of interest" description="Disordered" evidence="10">
    <location>
        <begin position="143"/>
        <end position="183"/>
    </location>
</feature>
<comment type="subcellular location">
    <subcellularLocation>
        <location evidence="1 7 8">Nucleus</location>
    </subcellularLocation>
</comment>
<dbReference type="PANTHER" id="PTHR45659">
    <property type="entry name" value="HOMEOBOX PROTEIN HOX"/>
    <property type="match status" value="1"/>
</dbReference>
<sequence length="260" mass="30270">MNSFLPNTCDGDSFIEPHSTRIFGISGNHVPQIAGRTENAYTDYAFSTNSDIYKMLSPEYHNQIYPYHPNGHYFQTNNQKGICNKFQTEMYASTKHPSSIESTSTSSSCKLEKSKFPFKQDSRMAEHDGFFVSTSLIDFQTADEKETDDGGGNDSGDNTENENGPHRPMFPWMRNHYGTSTKRGRQTYTRYQTLELEKEFHFNKYLTRRRRIEIAHALCLSERQIKIWFQNRRMKWKKESKQVENCVRHPVSDVQNGKDS</sequence>
<feature type="domain" description="Homeobox" evidence="11">
    <location>
        <begin position="179"/>
        <end position="239"/>
    </location>
</feature>
<dbReference type="InterPro" id="IPR001827">
    <property type="entry name" value="Homeobox_Antennapedia_CS"/>
</dbReference>
<dbReference type="GO" id="GO:0009952">
    <property type="term" value="P:anterior/posterior pattern specification"/>
    <property type="evidence" value="ECO:0007669"/>
    <property type="project" value="TreeGrafter"/>
</dbReference>
<reference evidence="12" key="3">
    <citation type="submission" date="2023-05" db="EMBL/GenBank/DDBJ databases">
        <authorList>
            <person name="Smith C.H."/>
        </authorList>
    </citation>
    <scope>NUCLEOTIDE SEQUENCE</scope>
    <source>
        <strain evidence="12">CHS0354</strain>
        <tissue evidence="12">Mantle</tissue>
    </source>
</reference>
<keyword evidence="3" id="KW-0217">Developmental protein</keyword>
<evidence type="ECO:0000256" key="6">
    <source>
        <dbReference type="ARBA" id="ARBA00023242"/>
    </source>
</evidence>
<name>A0AAE0VQ15_9BIVA</name>
<dbReference type="InterPro" id="IPR020479">
    <property type="entry name" value="HD_metazoa"/>
</dbReference>
<proteinExistence type="inferred from homology"/>
<dbReference type="GO" id="GO:0005634">
    <property type="term" value="C:nucleus"/>
    <property type="evidence" value="ECO:0007669"/>
    <property type="project" value="UniProtKB-SubCell"/>
</dbReference>
<dbReference type="PANTHER" id="PTHR45659:SF10">
    <property type="entry name" value="HOMEOBOX PROTEIN HOX-A5"/>
    <property type="match status" value="1"/>
</dbReference>
<evidence type="ECO:0000256" key="4">
    <source>
        <dbReference type="ARBA" id="ARBA00023125"/>
    </source>
</evidence>
<dbReference type="GO" id="GO:0000981">
    <property type="term" value="F:DNA-binding transcription factor activity, RNA polymerase II-specific"/>
    <property type="evidence" value="ECO:0007669"/>
    <property type="project" value="InterPro"/>
</dbReference>
<dbReference type="AlphaFoldDB" id="A0AAE0VQ15"/>
<gene>
    <name evidence="12" type="ORF">CHS0354_010530</name>
</gene>
<dbReference type="GO" id="GO:0000978">
    <property type="term" value="F:RNA polymerase II cis-regulatory region sequence-specific DNA binding"/>
    <property type="evidence" value="ECO:0007669"/>
    <property type="project" value="TreeGrafter"/>
</dbReference>
<evidence type="ECO:0000256" key="9">
    <source>
        <dbReference type="RuleBase" id="RU004442"/>
    </source>
</evidence>
<dbReference type="SUPFAM" id="SSF46689">
    <property type="entry name" value="Homeodomain-like"/>
    <property type="match status" value="1"/>
</dbReference>
<dbReference type="EMBL" id="JAEAOA010000663">
    <property type="protein sequence ID" value="KAK3585766.1"/>
    <property type="molecule type" value="Genomic_DNA"/>
</dbReference>
<keyword evidence="5 7" id="KW-0371">Homeobox</keyword>
<dbReference type="Proteomes" id="UP001195483">
    <property type="component" value="Unassembled WGS sequence"/>
</dbReference>
<evidence type="ECO:0000256" key="8">
    <source>
        <dbReference type="RuleBase" id="RU000682"/>
    </source>
</evidence>
<dbReference type="FunFam" id="1.10.10.60:FF:000017">
    <property type="entry name" value="Homeobox protein antennapedia"/>
    <property type="match status" value="1"/>
</dbReference>
<accession>A0AAE0VQ15</accession>
<keyword evidence="4 7" id="KW-0238">DNA-binding</keyword>
<dbReference type="InterPro" id="IPR017995">
    <property type="entry name" value="Homeobox_antennapedia"/>
</dbReference>